<keyword evidence="3" id="KW-1185">Reference proteome</keyword>
<dbReference type="InterPro" id="IPR007445">
    <property type="entry name" value="PilO"/>
</dbReference>
<comment type="caution">
    <text evidence="2">The sequence shown here is derived from an EMBL/GenBank/DDBJ whole genome shotgun (WGS) entry which is preliminary data.</text>
</comment>
<dbReference type="EMBL" id="BSDY01000018">
    <property type="protein sequence ID" value="GLI57469.1"/>
    <property type="molecule type" value="Genomic_DNA"/>
</dbReference>
<keyword evidence="1" id="KW-0812">Transmembrane</keyword>
<dbReference type="GO" id="GO:0043107">
    <property type="term" value="P:type IV pilus-dependent motility"/>
    <property type="evidence" value="ECO:0007669"/>
    <property type="project" value="InterPro"/>
</dbReference>
<keyword evidence="1" id="KW-0472">Membrane</keyword>
<dbReference type="Pfam" id="PF04350">
    <property type="entry name" value="PilO"/>
    <property type="match status" value="1"/>
</dbReference>
<proteinExistence type="predicted"/>
<dbReference type="Proteomes" id="UP001144471">
    <property type="component" value="Unassembled WGS sequence"/>
</dbReference>
<feature type="transmembrane region" description="Helical" evidence="1">
    <location>
        <begin position="6"/>
        <end position="24"/>
    </location>
</feature>
<dbReference type="GO" id="GO:0043683">
    <property type="term" value="P:type IV pilus assembly"/>
    <property type="evidence" value="ECO:0007669"/>
    <property type="project" value="InterPro"/>
</dbReference>
<dbReference type="Gene3D" id="3.30.70.60">
    <property type="match status" value="1"/>
</dbReference>
<dbReference type="InterPro" id="IPR014717">
    <property type="entry name" value="Transl_elong_EF1B/ribsomal_bS6"/>
</dbReference>
<evidence type="ECO:0000313" key="2">
    <source>
        <dbReference type="EMBL" id="GLI57469.1"/>
    </source>
</evidence>
<name>A0A9W6LP00_9FUSO</name>
<reference evidence="2" key="1">
    <citation type="submission" date="2022-12" db="EMBL/GenBank/DDBJ databases">
        <title>Reference genome sequencing for broad-spectrum identification of bacterial and archaeal isolates by mass spectrometry.</title>
        <authorList>
            <person name="Sekiguchi Y."/>
            <person name="Tourlousse D.M."/>
        </authorList>
    </citation>
    <scope>NUCLEOTIDE SEQUENCE</scope>
    <source>
        <strain evidence="2">10succ1</strain>
    </source>
</reference>
<sequence>MASKNDQQIIVLQVLIYLIVYVLFQNITMVNLKKRVEGNETRIQRAQADYLEGVRSVNSLERSYREYYNLYFTRNYMSSKLINKGEERYLGEKITDLSMSNNIKLSNINFTDSVEDNTQKYVLSTQFTTDFYTLKSFLNDIDNLEKNINLDSITIRRSGNELDISASFSIYLSR</sequence>
<protein>
    <submittedName>
        <fullName evidence="2">Uncharacterized protein</fullName>
    </submittedName>
</protein>
<accession>A0A9W6LP00</accession>
<evidence type="ECO:0000256" key="1">
    <source>
        <dbReference type="SAM" id="Phobius"/>
    </source>
</evidence>
<organism evidence="2 3">
    <name type="scientific">Propionigenium maris DSM 9537</name>
    <dbReference type="NCBI Taxonomy" id="1123000"/>
    <lineage>
        <taxon>Bacteria</taxon>
        <taxon>Fusobacteriati</taxon>
        <taxon>Fusobacteriota</taxon>
        <taxon>Fusobacteriia</taxon>
        <taxon>Fusobacteriales</taxon>
        <taxon>Fusobacteriaceae</taxon>
        <taxon>Propionigenium</taxon>
    </lineage>
</organism>
<dbReference type="AlphaFoldDB" id="A0A9W6LP00"/>
<keyword evidence="1" id="KW-1133">Transmembrane helix</keyword>
<gene>
    <name evidence="2" type="ORF">PM10SUCC1_29830</name>
</gene>
<evidence type="ECO:0000313" key="3">
    <source>
        <dbReference type="Proteomes" id="UP001144471"/>
    </source>
</evidence>
<dbReference type="RefSeq" id="WP_281837107.1">
    <property type="nucleotide sequence ID" value="NZ_BSDY01000018.1"/>
</dbReference>